<keyword evidence="11" id="KW-0325">Glycoprotein</keyword>
<dbReference type="GO" id="GO:0005886">
    <property type="term" value="C:plasma membrane"/>
    <property type="evidence" value="ECO:0007669"/>
    <property type="project" value="UniProtKB-SubCell"/>
</dbReference>
<sequence length="1046" mass="115590">MHAHKCIATIVFVLLIIRSVIFFSDATDVGTKCTRSELEALLNFREGLIDPEDRLSSWKGNKCCQWHGIGCDNSTGAVNKIDLHNPYPLSYGHDQPGRYGFWNLSGEIRPSLLKLKSLTYFDLSHNTFNENKVPEFIGFLKNLRYLNLSTAGFSGRIPQSIGNLSHLQYLDVSSNFGSLNVGSLEWLTKIWYLKHLKMTNVDLSQVGPNWSRLLNNLTSLTVLHLRSCRLSTLSPIDLPALSDVDLSMNSFDSKFPDWILNLTSLSSIDLSSCGFYGRVPLSLGELPNLRYLSLAMNNNLTVSCTQLFKGSWPKIEVLDFASNKLHGKIPAAIGNITSLTSLNLFQNNVEGGIPGSIGKLCNLKFLSVSGNNMTGSLPEGVDTCVSNSSMPNLERLWLTNNKLVGRLPEWVGQLGNLEELELDYNQLHGPIPTSLGRLQRLTSLGLGGNKFNGTLPESFGQLSELTNFDVSFNDLTGIVSEAHFLKLSKLTFLHLSSNSLILHLKDDWIPPFQVRNLDLGSCQVGPSFPNWLKTQKNINYLDLSNASISDSIPFWFWDMSFNLSLLNISLNQIHGQLPSLFDVVPFADIDLSSNLFEGPIPLPSVEVELFSLSFNRFSGVIPYNIGKVMPNLIFLSLGSNRLSGGIPSSIGEMVSLLVIDLSNNSLTGYIPSGFGNCVYLKALDLGYNNLSGLIPESFGNLQLLQSLHLDDNNFSGELPSSLKNLSSLETLDLANNKFSGDIPQWLGDSLTTLKILSLRSNSFSGGIPTNFPGLSKLQVLDLALNNFTGMIPTSLGNLTGMSHEQIINQYRFYGFYRGIYYKERLVVNLEGGFLQYTKTLSLVAYMDLSTNNLNGHFPIELTKLIGLVFLNLSRNQIDGSLPDNISNLVQLGSLDLSRNKFSGVIPSSLSSLTFLSRLNMSNNNFTGRIPIGSQMATFGESSFSGNPNLCGPPLRIKCGSNSSDNMSPLPKDDKVDSDEDKWFPLSIGLGFAIGILVPWMIMSIRRPWGETYFKFVESAVHRIERVRTTTTQVIVTELDDHHSLSI</sequence>
<reference evidence="16 17" key="1">
    <citation type="journal article" date="2017" name="Nat. Commun.">
        <title>Genome assembly with in vitro proximity ligation data and whole-genome triplication in lettuce.</title>
        <authorList>
            <person name="Reyes-Chin-Wo S."/>
            <person name="Wang Z."/>
            <person name="Yang X."/>
            <person name="Kozik A."/>
            <person name="Arikit S."/>
            <person name="Song C."/>
            <person name="Xia L."/>
            <person name="Froenicke L."/>
            <person name="Lavelle D.O."/>
            <person name="Truco M.J."/>
            <person name="Xia R."/>
            <person name="Zhu S."/>
            <person name="Xu C."/>
            <person name="Xu H."/>
            <person name="Xu X."/>
            <person name="Cox K."/>
            <person name="Korf I."/>
            <person name="Meyers B.C."/>
            <person name="Michelmore R.W."/>
        </authorList>
    </citation>
    <scope>NUCLEOTIDE SEQUENCE [LARGE SCALE GENOMIC DNA]</scope>
    <source>
        <strain evidence="17">cv. Salinas</strain>
        <tissue evidence="16">Seedlings</tissue>
    </source>
</reference>
<dbReference type="InterPro" id="IPR001611">
    <property type="entry name" value="Leu-rich_rpt"/>
</dbReference>
<dbReference type="Pfam" id="PF23598">
    <property type="entry name" value="LRR_14"/>
    <property type="match status" value="1"/>
</dbReference>
<evidence type="ECO:0008006" key="18">
    <source>
        <dbReference type="Google" id="ProtNLM"/>
    </source>
</evidence>
<dbReference type="SMART" id="SM00369">
    <property type="entry name" value="LRR_TYP"/>
    <property type="match status" value="14"/>
</dbReference>
<feature type="signal peptide" evidence="13">
    <location>
        <begin position="1"/>
        <end position="26"/>
    </location>
</feature>
<evidence type="ECO:0000256" key="2">
    <source>
        <dbReference type="ARBA" id="ARBA00009592"/>
    </source>
</evidence>
<dbReference type="AlphaFoldDB" id="A0A9R1WKX6"/>
<organism evidence="16 17">
    <name type="scientific">Lactuca sativa</name>
    <name type="common">Garden lettuce</name>
    <dbReference type="NCBI Taxonomy" id="4236"/>
    <lineage>
        <taxon>Eukaryota</taxon>
        <taxon>Viridiplantae</taxon>
        <taxon>Streptophyta</taxon>
        <taxon>Embryophyta</taxon>
        <taxon>Tracheophyta</taxon>
        <taxon>Spermatophyta</taxon>
        <taxon>Magnoliopsida</taxon>
        <taxon>eudicotyledons</taxon>
        <taxon>Gunneridae</taxon>
        <taxon>Pentapetalae</taxon>
        <taxon>asterids</taxon>
        <taxon>campanulids</taxon>
        <taxon>Asterales</taxon>
        <taxon>Asteraceae</taxon>
        <taxon>Cichorioideae</taxon>
        <taxon>Cichorieae</taxon>
        <taxon>Lactucinae</taxon>
        <taxon>Lactuca</taxon>
    </lineage>
</organism>
<keyword evidence="7" id="KW-0677">Repeat</keyword>
<evidence type="ECO:0000256" key="12">
    <source>
        <dbReference type="SAM" id="Phobius"/>
    </source>
</evidence>
<evidence type="ECO:0000256" key="4">
    <source>
        <dbReference type="ARBA" id="ARBA00022614"/>
    </source>
</evidence>
<dbReference type="Gramene" id="rna-gnl|WGS:NBSK|LSAT_1X103040_mrna">
    <property type="protein sequence ID" value="cds-PLY92989.1"/>
    <property type="gene ID" value="gene-LSAT_1X103040"/>
</dbReference>
<dbReference type="Proteomes" id="UP000235145">
    <property type="component" value="Unassembled WGS sequence"/>
</dbReference>
<dbReference type="PANTHER" id="PTHR48063:SF16">
    <property type="entry name" value="LRR RECEPTOR-LIKE SERINE_THREONINE-PROTEIN KINASE GSO1"/>
    <property type="match status" value="1"/>
</dbReference>
<comment type="subcellular location">
    <subcellularLocation>
        <location evidence="1">Cell membrane</location>
        <topology evidence="1">Single-pass type I membrane protein</topology>
    </subcellularLocation>
</comment>
<keyword evidence="17" id="KW-1185">Reference proteome</keyword>
<gene>
    <name evidence="16" type="ORF">LSAT_V11C100041920</name>
</gene>
<feature type="chain" id="PRO_5040203041" description="Leucine-rich repeat-containing N-terminal plant-type domain-containing protein" evidence="13">
    <location>
        <begin position="27"/>
        <end position="1046"/>
    </location>
</feature>
<feature type="transmembrane region" description="Helical" evidence="12">
    <location>
        <begin position="982"/>
        <end position="1001"/>
    </location>
</feature>
<evidence type="ECO:0000256" key="5">
    <source>
        <dbReference type="ARBA" id="ARBA00022692"/>
    </source>
</evidence>
<keyword evidence="4" id="KW-0433">Leucine-rich repeat</keyword>
<dbReference type="PANTHER" id="PTHR48063">
    <property type="entry name" value="LRR RECEPTOR-LIKE KINASE"/>
    <property type="match status" value="1"/>
</dbReference>
<dbReference type="Pfam" id="PF08263">
    <property type="entry name" value="LRRNT_2"/>
    <property type="match status" value="1"/>
</dbReference>
<dbReference type="EMBL" id="NBSK02000001">
    <property type="protein sequence ID" value="KAJ0225898.1"/>
    <property type="molecule type" value="Genomic_DNA"/>
</dbReference>
<keyword evidence="5 12" id="KW-0812">Transmembrane</keyword>
<evidence type="ECO:0000256" key="6">
    <source>
        <dbReference type="ARBA" id="ARBA00022729"/>
    </source>
</evidence>
<evidence type="ECO:0000256" key="11">
    <source>
        <dbReference type="ARBA" id="ARBA00023180"/>
    </source>
</evidence>
<dbReference type="InterPro" id="IPR013210">
    <property type="entry name" value="LRR_N_plant-typ"/>
</dbReference>
<evidence type="ECO:0000256" key="3">
    <source>
        <dbReference type="ARBA" id="ARBA00022475"/>
    </source>
</evidence>
<evidence type="ECO:0000259" key="14">
    <source>
        <dbReference type="Pfam" id="PF08263"/>
    </source>
</evidence>
<dbReference type="InterPro" id="IPR032675">
    <property type="entry name" value="LRR_dom_sf"/>
</dbReference>
<keyword evidence="10" id="KW-0675">Receptor</keyword>
<feature type="domain" description="Leucine-rich repeat-containing N-terminal plant-type" evidence="14">
    <location>
        <begin position="36"/>
        <end position="72"/>
    </location>
</feature>
<comment type="caution">
    <text evidence="16">The sequence shown here is derived from an EMBL/GenBank/DDBJ whole genome shotgun (WGS) entry which is preliminary data.</text>
</comment>
<dbReference type="GO" id="GO:0051707">
    <property type="term" value="P:response to other organism"/>
    <property type="evidence" value="ECO:0007669"/>
    <property type="project" value="UniProtKB-ARBA"/>
</dbReference>
<proteinExistence type="inferred from homology"/>
<evidence type="ECO:0000256" key="9">
    <source>
        <dbReference type="ARBA" id="ARBA00023136"/>
    </source>
</evidence>
<accession>A0A9R1WKX6</accession>
<keyword evidence="3" id="KW-1003">Cell membrane</keyword>
<feature type="domain" description="Disease resistance R13L4/SHOC-2-like LRR" evidence="15">
    <location>
        <begin position="653"/>
        <end position="801"/>
    </location>
</feature>
<dbReference type="Gene3D" id="3.80.10.10">
    <property type="entry name" value="Ribonuclease Inhibitor"/>
    <property type="match status" value="5"/>
</dbReference>
<dbReference type="GO" id="GO:0006952">
    <property type="term" value="P:defense response"/>
    <property type="evidence" value="ECO:0007669"/>
    <property type="project" value="UniProtKB-ARBA"/>
</dbReference>
<keyword evidence="6 13" id="KW-0732">Signal</keyword>
<dbReference type="FunFam" id="3.80.10.10:FF:000383">
    <property type="entry name" value="Leucine-rich repeat receptor protein kinase EMS1"/>
    <property type="match status" value="1"/>
</dbReference>
<dbReference type="FunFam" id="3.80.10.10:FF:001347">
    <property type="entry name" value="LRR receptor-like serine/threonine-protein kinase GSO2"/>
    <property type="match status" value="1"/>
</dbReference>
<dbReference type="FunFam" id="3.80.10.10:FF:000213">
    <property type="entry name" value="Tyrosine-sulfated glycopeptide receptor 1"/>
    <property type="match status" value="1"/>
</dbReference>
<evidence type="ECO:0000313" key="17">
    <source>
        <dbReference type="Proteomes" id="UP000235145"/>
    </source>
</evidence>
<evidence type="ECO:0000313" key="16">
    <source>
        <dbReference type="EMBL" id="KAJ0225898.1"/>
    </source>
</evidence>
<evidence type="ECO:0000259" key="15">
    <source>
        <dbReference type="Pfam" id="PF23598"/>
    </source>
</evidence>
<protein>
    <recommendedName>
        <fullName evidence="18">Leucine-rich repeat-containing N-terminal plant-type domain-containing protein</fullName>
    </recommendedName>
</protein>
<dbReference type="SUPFAM" id="SSF52047">
    <property type="entry name" value="RNI-like"/>
    <property type="match status" value="1"/>
</dbReference>
<dbReference type="InterPro" id="IPR003591">
    <property type="entry name" value="Leu-rich_rpt_typical-subtyp"/>
</dbReference>
<keyword evidence="9 12" id="KW-0472">Membrane</keyword>
<dbReference type="FunFam" id="3.80.10.10:FF:000095">
    <property type="entry name" value="LRR receptor-like serine/threonine-protein kinase GSO1"/>
    <property type="match status" value="1"/>
</dbReference>
<evidence type="ECO:0000256" key="8">
    <source>
        <dbReference type="ARBA" id="ARBA00022989"/>
    </source>
</evidence>
<dbReference type="InterPro" id="IPR055414">
    <property type="entry name" value="LRR_R13L4/SHOC2-like"/>
</dbReference>
<comment type="similarity">
    <text evidence="2">Belongs to the RLP family.</text>
</comment>
<dbReference type="FunFam" id="3.80.10.10:FF:000111">
    <property type="entry name" value="LRR receptor-like serine/threonine-protein kinase ERECTA"/>
    <property type="match status" value="1"/>
</dbReference>
<evidence type="ECO:0000256" key="1">
    <source>
        <dbReference type="ARBA" id="ARBA00004251"/>
    </source>
</evidence>
<dbReference type="InterPro" id="IPR046956">
    <property type="entry name" value="RLP23-like"/>
</dbReference>
<evidence type="ECO:0000256" key="10">
    <source>
        <dbReference type="ARBA" id="ARBA00023170"/>
    </source>
</evidence>
<dbReference type="SUPFAM" id="SSF52058">
    <property type="entry name" value="L domain-like"/>
    <property type="match status" value="3"/>
</dbReference>
<keyword evidence="8 12" id="KW-1133">Transmembrane helix</keyword>
<evidence type="ECO:0000256" key="7">
    <source>
        <dbReference type="ARBA" id="ARBA00022737"/>
    </source>
</evidence>
<dbReference type="Pfam" id="PF00560">
    <property type="entry name" value="LRR_1"/>
    <property type="match status" value="6"/>
</dbReference>
<dbReference type="Pfam" id="PF13855">
    <property type="entry name" value="LRR_8"/>
    <property type="match status" value="2"/>
</dbReference>
<evidence type="ECO:0000256" key="13">
    <source>
        <dbReference type="SAM" id="SignalP"/>
    </source>
</evidence>
<name>A0A9R1WKX6_LACSA</name>